<protein>
    <recommendedName>
        <fullName evidence="2">YbbR-like domain-containing protein</fullName>
    </recommendedName>
</protein>
<dbReference type="InterPro" id="IPR053154">
    <property type="entry name" value="c-di-AMP_regulator"/>
</dbReference>
<dbReference type="EMBL" id="UOEL01000127">
    <property type="protein sequence ID" value="VAW15726.1"/>
    <property type="molecule type" value="Genomic_DNA"/>
</dbReference>
<evidence type="ECO:0000313" key="1">
    <source>
        <dbReference type="EMBL" id="VAW15726.1"/>
    </source>
</evidence>
<dbReference type="Gene3D" id="2.170.120.30">
    <property type="match status" value="2"/>
</dbReference>
<accession>A0A3B0U8H6</accession>
<dbReference type="PANTHER" id="PTHR37804:SF1">
    <property type="entry name" value="CDAA REGULATORY PROTEIN CDAR"/>
    <property type="match status" value="1"/>
</dbReference>
<gene>
    <name evidence="1" type="ORF">MNBD_BACTEROID03-2356</name>
</gene>
<dbReference type="Gene3D" id="2.170.120.40">
    <property type="entry name" value="YbbR-like domain"/>
    <property type="match status" value="1"/>
</dbReference>
<dbReference type="InterPro" id="IPR012505">
    <property type="entry name" value="YbbR"/>
</dbReference>
<reference evidence="1" key="1">
    <citation type="submission" date="2018-06" db="EMBL/GenBank/DDBJ databases">
        <authorList>
            <person name="Zhirakovskaya E."/>
        </authorList>
    </citation>
    <scope>NUCLEOTIDE SEQUENCE</scope>
</reference>
<name>A0A3B0U8H6_9ZZZZ</name>
<proteinExistence type="predicted"/>
<evidence type="ECO:0008006" key="2">
    <source>
        <dbReference type="Google" id="ProtNLM"/>
    </source>
</evidence>
<dbReference type="AlphaFoldDB" id="A0A3B0U8H6"/>
<sequence>MFLLCSTLAWFISNLSKAYTSNTTFDLEFVNISPDQLLISATKNQIDVKLKAIGFQLFGFSFKNKRVKIDMSTVKKKSGRFYIPYKVYKKQIEKQIPSSMQLFEMDQDTLFFEFDEVISKNVPVKPRLKLNLAQNYLLDGKVTIEPSVITIKGPKNEVDTINNVKSLKIDLTDLTSNFSQKATIYKSRALKNTSFSTESVLITGKVSRFSEKIITVDVDVINLLKGLEIKVFPNKVGVLCKASMTTLKTLTSSDFSLVVDYAQIKENHTKKLSLVLKRKPKNLHSAILKEKEVAYILKRK</sequence>
<organism evidence="1">
    <name type="scientific">hydrothermal vent metagenome</name>
    <dbReference type="NCBI Taxonomy" id="652676"/>
    <lineage>
        <taxon>unclassified sequences</taxon>
        <taxon>metagenomes</taxon>
        <taxon>ecological metagenomes</taxon>
    </lineage>
</organism>
<dbReference type="PANTHER" id="PTHR37804">
    <property type="entry name" value="CDAA REGULATORY PROTEIN CDAR"/>
    <property type="match status" value="1"/>
</dbReference>
<dbReference type="Pfam" id="PF07949">
    <property type="entry name" value="YbbR"/>
    <property type="match status" value="1"/>
</dbReference>